<dbReference type="PANTHER" id="PTHR43130">
    <property type="entry name" value="ARAC-FAMILY TRANSCRIPTIONAL REGULATOR"/>
    <property type="match status" value="1"/>
</dbReference>
<dbReference type="PANTHER" id="PTHR43130:SF14">
    <property type="entry name" value="DJ-1_PFPI DOMAIN-CONTAINING PROTEIN"/>
    <property type="match status" value="1"/>
</dbReference>
<feature type="domain" description="DJ-1/PfpI" evidence="1">
    <location>
        <begin position="6"/>
        <end position="175"/>
    </location>
</feature>
<dbReference type="Pfam" id="PF01965">
    <property type="entry name" value="DJ-1_PfpI"/>
    <property type="match status" value="1"/>
</dbReference>
<dbReference type="RefSeq" id="WP_320507777.1">
    <property type="nucleotide sequence ID" value="NZ_JAXCLW010000002.1"/>
</dbReference>
<dbReference type="SUPFAM" id="SSF52317">
    <property type="entry name" value="Class I glutamine amidotransferase-like"/>
    <property type="match status" value="1"/>
</dbReference>
<dbReference type="GO" id="GO:0016829">
    <property type="term" value="F:lyase activity"/>
    <property type="evidence" value="ECO:0007669"/>
    <property type="project" value="UniProtKB-KW"/>
</dbReference>
<dbReference type="InterPro" id="IPR029062">
    <property type="entry name" value="Class_I_gatase-like"/>
</dbReference>
<keyword evidence="3" id="KW-1185">Reference proteome</keyword>
<evidence type="ECO:0000313" key="2">
    <source>
        <dbReference type="EMBL" id="MDY0882711.1"/>
    </source>
</evidence>
<dbReference type="EC" id="4.2.1.-" evidence="2"/>
<accession>A0ABU5EA16</accession>
<dbReference type="InterPro" id="IPR052158">
    <property type="entry name" value="INH-QAR"/>
</dbReference>
<comment type="caution">
    <text evidence="2">The sequence shown here is derived from an EMBL/GenBank/DDBJ whole genome shotgun (WGS) entry which is preliminary data.</text>
</comment>
<gene>
    <name evidence="2" type="ORF">SMD27_07645</name>
</gene>
<dbReference type="Gene3D" id="3.40.50.880">
    <property type="match status" value="1"/>
</dbReference>
<keyword evidence="2" id="KW-0456">Lyase</keyword>
<protein>
    <submittedName>
        <fullName evidence="2">DJ-1/PfpI family protein</fullName>
        <ecNumber evidence="2">4.2.1.-</ecNumber>
    </submittedName>
</protein>
<sequence length="201" mass="21842">MSAETKNVVLLLYPDVEVLDFAGPFEVFSVAAQCAALQSIRVRTVAHHKAQLCTVGGLKVVPDDDFASSPQADVLLVPGGIGSRRAVRDEAVLAWLQRQAMEAEIVASICTGALLLGRLGLLDGLRATTHWGAIELLREFAPRIEVLTEARFVDNGKYLSSAGISAGIDMSLYLVSRIYGVDLAEQTAREMEYDWRVRQPG</sequence>
<evidence type="ECO:0000259" key="1">
    <source>
        <dbReference type="Pfam" id="PF01965"/>
    </source>
</evidence>
<dbReference type="Proteomes" id="UP001279642">
    <property type="component" value="Unassembled WGS sequence"/>
</dbReference>
<evidence type="ECO:0000313" key="3">
    <source>
        <dbReference type="Proteomes" id="UP001279642"/>
    </source>
</evidence>
<name>A0ABU5EA16_9PROT</name>
<dbReference type="EMBL" id="JAXCLW010000002">
    <property type="protein sequence ID" value="MDY0882711.1"/>
    <property type="molecule type" value="Genomic_DNA"/>
</dbReference>
<reference evidence="2 3" key="1">
    <citation type="journal article" date="2016" name="Antonie Van Leeuwenhoek">
        <title>Dongia soli sp. nov., isolated from soil from Dokdo, Korea.</title>
        <authorList>
            <person name="Kim D.U."/>
            <person name="Lee H."/>
            <person name="Kim H."/>
            <person name="Kim S.G."/>
            <person name="Ka J.O."/>
        </authorList>
    </citation>
    <scope>NUCLEOTIDE SEQUENCE [LARGE SCALE GENOMIC DNA]</scope>
    <source>
        <strain evidence="2 3">D78</strain>
    </source>
</reference>
<dbReference type="CDD" id="cd03139">
    <property type="entry name" value="GATase1_PfpI_2"/>
    <property type="match status" value="1"/>
</dbReference>
<organism evidence="2 3">
    <name type="scientific">Dongia soli</name>
    <dbReference type="NCBI Taxonomy" id="600628"/>
    <lineage>
        <taxon>Bacteria</taxon>
        <taxon>Pseudomonadati</taxon>
        <taxon>Pseudomonadota</taxon>
        <taxon>Alphaproteobacteria</taxon>
        <taxon>Rhodospirillales</taxon>
        <taxon>Dongiaceae</taxon>
        <taxon>Dongia</taxon>
    </lineage>
</organism>
<dbReference type="InterPro" id="IPR002818">
    <property type="entry name" value="DJ-1/PfpI"/>
</dbReference>
<proteinExistence type="predicted"/>